<feature type="compositionally biased region" description="Basic residues" evidence="1">
    <location>
        <begin position="1"/>
        <end position="12"/>
    </location>
</feature>
<accession>A0A1H6FFH0</accession>
<name>A0A1H6FFH0_9GAMM</name>
<evidence type="ECO:0000256" key="1">
    <source>
        <dbReference type="SAM" id="MobiDB-lite"/>
    </source>
</evidence>
<organism evidence="2 3">
    <name type="scientific">Candidatus Venteria ishoeyi</name>
    <dbReference type="NCBI Taxonomy" id="1899563"/>
    <lineage>
        <taxon>Bacteria</taxon>
        <taxon>Pseudomonadati</taxon>
        <taxon>Pseudomonadota</taxon>
        <taxon>Gammaproteobacteria</taxon>
        <taxon>Thiotrichales</taxon>
        <taxon>Thiotrichaceae</taxon>
        <taxon>Venteria</taxon>
    </lineage>
</organism>
<feature type="region of interest" description="Disordered" evidence="1">
    <location>
        <begin position="1"/>
        <end position="27"/>
    </location>
</feature>
<gene>
    <name evidence="2" type="ORF">MBHS_03803</name>
</gene>
<reference evidence="2 3" key="1">
    <citation type="submission" date="2016-10" db="EMBL/GenBank/DDBJ databases">
        <authorList>
            <person name="de Groot N.N."/>
        </authorList>
    </citation>
    <scope>NUCLEOTIDE SEQUENCE [LARGE SCALE GENOMIC DNA]</scope>
    <source>
        <strain evidence="2">MBHS1</strain>
    </source>
</reference>
<dbReference type="EMBL" id="FMSV02000542">
    <property type="protein sequence ID" value="SEH07916.1"/>
    <property type="molecule type" value="Genomic_DNA"/>
</dbReference>
<dbReference type="Proteomes" id="UP000236724">
    <property type="component" value="Unassembled WGS sequence"/>
</dbReference>
<protein>
    <submittedName>
        <fullName evidence="2">Uncharacterized protein</fullName>
    </submittedName>
</protein>
<sequence>MAKYNTNRRNHPGNKFQSAQKPANGKQLNGLDVRLAADLTELFPATRSVNKDFKLLIRVKPYKK</sequence>
<dbReference type="RefSeq" id="WP_103921511.1">
    <property type="nucleotide sequence ID" value="NZ_FMSV02000542.1"/>
</dbReference>
<proteinExistence type="predicted"/>
<evidence type="ECO:0000313" key="2">
    <source>
        <dbReference type="EMBL" id="SEH07916.1"/>
    </source>
</evidence>
<evidence type="ECO:0000313" key="3">
    <source>
        <dbReference type="Proteomes" id="UP000236724"/>
    </source>
</evidence>
<keyword evidence="3" id="KW-1185">Reference proteome</keyword>
<dbReference type="AlphaFoldDB" id="A0A1H6FFH0"/>